<dbReference type="InterPro" id="IPR052635">
    <property type="entry name" value="Sec_Metab_Biosynth_Reg"/>
</dbReference>
<dbReference type="EMBL" id="PYWC01000013">
    <property type="protein sequence ID" value="PWW78669.1"/>
    <property type="molecule type" value="Genomic_DNA"/>
</dbReference>
<keyword evidence="4" id="KW-1185">Reference proteome</keyword>
<feature type="compositionally biased region" description="Low complexity" evidence="1">
    <location>
        <begin position="185"/>
        <end position="214"/>
    </location>
</feature>
<feature type="compositionally biased region" description="Polar residues" evidence="1">
    <location>
        <begin position="62"/>
        <end position="72"/>
    </location>
</feature>
<sequence length="237" mass="26199">MSIRFGRSGNGYDSSEVMETEDDDWRKVTDLNERRKIQNRLAQRNYRRKLRQRLEELERQAGKNSGPSTSVPSKKRAKQPTSGAGTIIETSAGDRTGSGQRRGESSHTPHGIVDTEGCFSTIDSLLSPPSVSGGSEDSSTSASSRGVYTSDFGPLLPRPTARSSENTYPIWQNQSQLQYPEPPNYSSSHSYIASASEYPPTTSVPAPSVSPAPTHQQLQAFEYEQYLPTQCRPNYPY</sequence>
<dbReference type="PROSITE" id="PS00036">
    <property type="entry name" value="BZIP_BASIC"/>
    <property type="match status" value="1"/>
</dbReference>
<evidence type="ECO:0000313" key="3">
    <source>
        <dbReference type="EMBL" id="PWW78669.1"/>
    </source>
</evidence>
<dbReference type="OrthoDB" id="5973539at2759"/>
<protein>
    <recommendedName>
        <fullName evidence="2">BZIP domain-containing protein</fullName>
    </recommendedName>
</protein>
<dbReference type="CDD" id="cd14688">
    <property type="entry name" value="bZIP_YAP"/>
    <property type="match status" value="1"/>
</dbReference>
<dbReference type="AlphaFoldDB" id="A0A317SW88"/>
<proteinExistence type="predicted"/>
<evidence type="ECO:0000313" key="4">
    <source>
        <dbReference type="Proteomes" id="UP000246991"/>
    </source>
</evidence>
<evidence type="ECO:0000259" key="2">
    <source>
        <dbReference type="PROSITE" id="PS00036"/>
    </source>
</evidence>
<reference evidence="3 4" key="1">
    <citation type="submission" date="2018-03" db="EMBL/GenBank/DDBJ databases">
        <title>Genomes of Pezizomycetes fungi and the evolution of truffles.</title>
        <authorList>
            <person name="Murat C."/>
            <person name="Payen T."/>
            <person name="Noel B."/>
            <person name="Kuo A."/>
            <person name="Martin F.M."/>
        </authorList>
    </citation>
    <scope>NUCLEOTIDE SEQUENCE [LARGE SCALE GENOMIC DNA]</scope>
    <source>
        <strain evidence="3">091103-1</strain>
    </source>
</reference>
<feature type="compositionally biased region" description="Basic and acidic residues" evidence="1">
    <location>
        <begin position="52"/>
        <end position="61"/>
    </location>
</feature>
<dbReference type="PANTHER" id="PTHR39607">
    <property type="entry name" value="XANTHOCILLIN BIOSYNTHESIS CLUSTER TRANSCRIPTION FACTOR XANC-RELATED"/>
    <property type="match status" value="1"/>
</dbReference>
<name>A0A317SW88_9PEZI</name>
<dbReference type="PANTHER" id="PTHR39607:SF3">
    <property type="entry name" value="BZIP DOMAIN-CONTAINING PROTEIN"/>
    <property type="match status" value="1"/>
</dbReference>
<dbReference type="STRING" id="42249.A0A317SW88"/>
<accession>A0A317SW88</accession>
<dbReference type="GO" id="GO:0003700">
    <property type="term" value="F:DNA-binding transcription factor activity"/>
    <property type="evidence" value="ECO:0007669"/>
    <property type="project" value="InterPro"/>
</dbReference>
<evidence type="ECO:0000256" key="1">
    <source>
        <dbReference type="SAM" id="MobiDB-lite"/>
    </source>
</evidence>
<feature type="compositionally biased region" description="Low complexity" evidence="1">
    <location>
        <begin position="124"/>
        <end position="144"/>
    </location>
</feature>
<feature type="region of interest" description="Disordered" evidence="1">
    <location>
        <begin position="42"/>
        <end position="214"/>
    </location>
</feature>
<dbReference type="Proteomes" id="UP000246991">
    <property type="component" value="Unassembled WGS sequence"/>
</dbReference>
<feature type="region of interest" description="Disordered" evidence="1">
    <location>
        <begin position="1"/>
        <end position="24"/>
    </location>
</feature>
<comment type="caution">
    <text evidence="3">The sequence shown here is derived from an EMBL/GenBank/DDBJ whole genome shotgun (WGS) entry which is preliminary data.</text>
</comment>
<gene>
    <name evidence="3" type="ORF">C7212DRAFT_275022</name>
</gene>
<organism evidence="3 4">
    <name type="scientific">Tuber magnatum</name>
    <name type="common">white Piedmont truffle</name>
    <dbReference type="NCBI Taxonomy" id="42249"/>
    <lineage>
        <taxon>Eukaryota</taxon>
        <taxon>Fungi</taxon>
        <taxon>Dikarya</taxon>
        <taxon>Ascomycota</taxon>
        <taxon>Pezizomycotina</taxon>
        <taxon>Pezizomycetes</taxon>
        <taxon>Pezizales</taxon>
        <taxon>Tuberaceae</taxon>
        <taxon>Tuber</taxon>
    </lineage>
</organism>
<feature type="domain" description="BZIP" evidence="2">
    <location>
        <begin position="34"/>
        <end position="49"/>
    </location>
</feature>
<dbReference type="InterPro" id="IPR004827">
    <property type="entry name" value="bZIP"/>
</dbReference>
<dbReference type="SUPFAM" id="SSF57959">
    <property type="entry name" value="Leucine zipper domain"/>
    <property type="match status" value="1"/>
</dbReference>
<dbReference type="InterPro" id="IPR046347">
    <property type="entry name" value="bZIP_sf"/>
</dbReference>
<feature type="compositionally biased region" description="Polar residues" evidence="1">
    <location>
        <begin position="161"/>
        <end position="178"/>
    </location>
</feature>